<gene>
    <name evidence="2" type="ORF">MC7420_254</name>
</gene>
<keyword evidence="1" id="KW-1133">Transmembrane helix</keyword>
<dbReference type="AlphaFoldDB" id="B4VKS6"/>
<dbReference type="Proteomes" id="UP000003835">
    <property type="component" value="Unassembled WGS sequence"/>
</dbReference>
<accession>B4VKS6</accession>
<proteinExistence type="predicted"/>
<dbReference type="RefSeq" id="WP_006099230.1">
    <property type="nucleotide sequence ID" value="NZ_DS989844.1"/>
</dbReference>
<organism evidence="2 3">
    <name type="scientific">Coleofasciculus chthonoplastes PCC 7420</name>
    <dbReference type="NCBI Taxonomy" id="118168"/>
    <lineage>
        <taxon>Bacteria</taxon>
        <taxon>Bacillati</taxon>
        <taxon>Cyanobacteriota</taxon>
        <taxon>Cyanophyceae</taxon>
        <taxon>Coleofasciculales</taxon>
        <taxon>Coleofasciculaceae</taxon>
        <taxon>Coleofasciculus</taxon>
    </lineage>
</organism>
<dbReference type="HOGENOM" id="CLU_2116817_0_0_3"/>
<keyword evidence="1" id="KW-0472">Membrane</keyword>
<dbReference type="EMBL" id="DS989844">
    <property type="protein sequence ID" value="EDX77117.1"/>
    <property type="molecule type" value="Genomic_DNA"/>
</dbReference>
<feature type="transmembrane region" description="Helical" evidence="1">
    <location>
        <begin position="52"/>
        <end position="74"/>
    </location>
</feature>
<reference evidence="2 3" key="1">
    <citation type="submission" date="2008-07" db="EMBL/GenBank/DDBJ databases">
        <authorList>
            <person name="Tandeau de Marsac N."/>
            <person name="Ferriera S."/>
            <person name="Johnson J."/>
            <person name="Kravitz S."/>
            <person name="Beeson K."/>
            <person name="Sutton G."/>
            <person name="Rogers Y.-H."/>
            <person name="Friedman R."/>
            <person name="Frazier M."/>
            <person name="Venter J.C."/>
        </authorList>
    </citation>
    <scope>NUCLEOTIDE SEQUENCE [LARGE SCALE GENOMIC DNA]</scope>
    <source>
        <strain evidence="2 3">PCC 7420</strain>
    </source>
</reference>
<keyword evidence="1" id="KW-0812">Transmembrane</keyword>
<dbReference type="eggNOG" id="COG1357">
    <property type="taxonomic scope" value="Bacteria"/>
</dbReference>
<evidence type="ECO:0000313" key="3">
    <source>
        <dbReference type="Proteomes" id="UP000003835"/>
    </source>
</evidence>
<protein>
    <submittedName>
        <fullName evidence="2">Uncharacterized protein</fullName>
    </submittedName>
</protein>
<evidence type="ECO:0000256" key="1">
    <source>
        <dbReference type="SAM" id="Phobius"/>
    </source>
</evidence>
<feature type="transmembrane region" description="Helical" evidence="1">
    <location>
        <begin position="81"/>
        <end position="100"/>
    </location>
</feature>
<dbReference type="STRING" id="118168.MC7420_254"/>
<sequence length="114" mass="11238">MILGQRRRKVIGLIARSGGAAIAVTLAGAFVNWVGVAGTGAVAVAISRADTGVLAGVLAGISAVVGCEGLVRLFQGGIGRGLVLGIGSFVGLGFAAIIFFEVVKGIEASGQTSR</sequence>
<keyword evidence="3" id="KW-1185">Reference proteome</keyword>
<evidence type="ECO:0000313" key="2">
    <source>
        <dbReference type="EMBL" id="EDX77117.1"/>
    </source>
</evidence>
<name>B4VKS6_9CYAN</name>
<feature type="transmembrane region" description="Helical" evidence="1">
    <location>
        <begin position="21"/>
        <end position="46"/>
    </location>
</feature>